<evidence type="ECO:0000256" key="1">
    <source>
        <dbReference type="ARBA" id="ARBA00022722"/>
    </source>
</evidence>
<dbReference type="PROSITE" id="PS50994">
    <property type="entry name" value="INTEGRASE"/>
    <property type="match status" value="1"/>
</dbReference>
<dbReference type="InterPro" id="IPR036397">
    <property type="entry name" value="RNaseH_sf"/>
</dbReference>
<reference evidence="10 11" key="1">
    <citation type="submission" date="2019-12" db="EMBL/GenBank/DDBJ databases">
        <authorList>
            <person name="Li C."/>
            <person name="Zhao J."/>
        </authorList>
    </citation>
    <scope>NUCLEOTIDE SEQUENCE [LARGE SCALE GENOMIC DNA]</scope>
    <source>
        <strain evidence="10 11">NEAU-DD11</strain>
    </source>
</reference>
<dbReference type="EMBL" id="WSES01000002">
    <property type="protein sequence ID" value="MVW60042.1"/>
    <property type="molecule type" value="Genomic_DNA"/>
</dbReference>
<dbReference type="RefSeq" id="WP_160408200.1">
    <property type="nucleotide sequence ID" value="NZ_WSES01000002.1"/>
</dbReference>
<keyword evidence="2" id="KW-0479">Metal-binding</keyword>
<keyword evidence="3" id="KW-0255">Endonuclease</keyword>
<dbReference type="AlphaFoldDB" id="A0A7X3FZU6"/>
<dbReference type="Pfam" id="PF00665">
    <property type="entry name" value="rve"/>
    <property type="match status" value="1"/>
</dbReference>
<evidence type="ECO:0000256" key="4">
    <source>
        <dbReference type="ARBA" id="ARBA00022801"/>
    </source>
</evidence>
<dbReference type="GO" id="GO:0015074">
    <property type="term" value="P:DNA integration"/>
    <property type="evidence" value="ECO:0007669"/>
    <property type="project" value="UniProtKB-KW"/>
</dbReference>
<dbReference type="InterPro" id="IPR047656">
    <property type="entry name" value="IS481-like_transpos"/>
</dbReference>
<dbReference type="GO" id="GO:0016787">
    <property type="term" value="F:hydrolase activity"/>
    <property type="evidence" value="ECO:0007669"/>
    <property type="project" value="UniProtKB-KW"/>
</dbReference>
<evidence type="ECO:0000256" key="5">
    <source>
        <dbReference type="ARBA" id="ARBA00022842"/>
    </source>
</evidence>
<organism evidence="10 11">
    <name type="scientific">Massilia cellulosiltytica</name>
    <dbReference type="NCBI Taxonomy" id="2683234"/>
    <lineage>
        <taxon>Bacteria</taxon>
        <taxon>Pseudomonadati</taxon>
        <taxon>Pseudomonadota</taxon>
        <taxon>Betaproteobacteria</taxon>
        <taxon>Burkholderiales</taxon>
        <taxon>Oxalobacteraceae</taxon>
        <taxon>Telluria group</taxon>
        <taxon>Massilia</taxon>
    </lineage>
</organism>
<dbReference type="GO" id="GO:0003676">
    <property type="term" value="F:nucleic acid binding"/>
    <property type="evidence" value="ECO:0007669"/>
    <property type="project" value="InterPro"/>
</dbReference>
<dbReference type="InterPro" id="IPR001584">
    <property type="entry name" value="Integrase_cat-core"/>
</dbReference>
<keyword evidence="4" id="KW-0378">Hydrolase</keyword>
<dbReference type="GO" id="GO:0046872">
    <property type="term" value="F:metal ion binding"/>
    <property type="evidence" value="ECO:0007669"/>
    <property type="project" value="UniProtKB-KW"/>
</dbReference>
<feature type="region of interest" description="Disordered" evidence="8">
    <location>
        <begin position="1"/>
        <end position="23"/>
    </location>
</feature>
<dbReference type="InterPro" id="IPR039537">
    <property type="entry name" value="Retrotran_Ty1/copia-like"/>
</dbReference>
<evidence type="ECO:0000256" key="3">
    <source>
        <dbReference type="ARBA" id="ARBA00022759"/>
    </source>
</evidence>
<keyword evidence="6" id="KW-0229">DNA integration</keyword>
<evidence type="ECO:0000256" key="6">
    <source>
        <dbReference type="ARBA" id="ARBA00022908"/>
    </source>
</evidence>
<accession>A0A7X3FZU6</accession>
<dbReference type="PANTHER" id="PTHR42648">
    <property type="entry name" value="TRANSPOSASE, PUTATIVE-RELATED"/>
    <property type="match status" value="1"/>
</dbReference>
<evidence type="ECO:0000256" key="2">
    <source>
        <dbReference type="ARBA" id="ARBA00022723"/>
    </source>
</evidence>
<keyword evidence="11" id="KW-1185">Reference proteome</keyword>
<dbReference type="GO" id="GO:0006310">
    <property type="term" value="P:DNA recombination"/>
    <property type="evidence" value="ECO:0007669"/>
    <property type="project" value="UniProtKB-KW"/>
</dbReference>
<gene>
    <name evidence="10" type="ORF">GPY61_08855</name>
</gene>
<dbReference type="Gene3D" id="3.30.420.10">
    <property type="entry name" value="Ribonuclease H-like superfamily/Ribonuclease H"/>
    <property type="match status" value="1"/>
</dbReference>
<proteinExistence type="predicted"/>
<dbReference type="NCBIfam" id="NF033577">
    <property type="entry name" value="transpos_IS481"/>
    <property type="match status" value="1"/>
</dbReference>
<feature type="domain" description="Integrase catalytic" evidence="9">
    <location>
        <begin position="113"/>
        <end position="295"/>
    </location>
</feature>
<evidence type="ECO:0000313" key="10">
    <source>
        <dbReference type="EMBL" id="MVW60042.1"/>
    </source>
</evidence>
<name>A0A7X3FZU6_9BURK</name>
<keyword evidence="1" id="KW-0540">Nuclease</keyword>
<evidence type="ECO:0000256" key="7">
    <source>
        <dbReference type="ARBA" id="ARBA00023172"/>
    </source>
</evidence>
<dbReference type="Proteomes" id="UP000443353">
    <property type="component" value="Unassembled WGS sequence"/>
</dbReference>
<comment type="caution">
    <text evidence="10">The sequence shown here is derived from an EMBL/GenBank/DDBJ whole genome shotgun (WGS) entry which is preliminary data.</text>
</comment>
<dbReference type="PANTHER" id="PTHR42648:SF11">
    <property type="entry name" value="TRANSPOSON TY4-P GAG-POL POLYPROTEIN"/>
    <property type="match status" value="1"/>
</dbReference>
<evidence type="ECO:0000256" key="8">
    <source>
        <dbReference type="SAM" id="MobiDB-lite"/>
    </source>
</evidence>
<dbReference type="GO" id="GO:0004519">
    <property type="term" value="F:endonuclease activity"/>
    <property type="evidence" value="ECO:0007669"/>
    <property type="project" value="UniProtKB-KW"/>
</dbReference>
<dbReference type="InterPro" id="IPR012337">
    <property type="entry name" value="RNaseH-like_sf"/>
</dbReference>
<feature type="compositionally biased region" description="Polar residues" evidence="8">
    <location>
        <begin position="1"/>
        <end position="11"/>
    </location>
</feature>
<dbReference type="SUPFAM" id="SSF53098">
    <property type="entry name" value="Ribonuclease H-like"/>
    <property type="match status" value="1"/>
</dbReference>
<evidence type="ECO:0000313" key="11">
    <source>
        <dbReference type="Proteomes" id="UP000443353"/>
    </source>
</evidence>
<keyword evidence="5" id="KW-0460">Magnesium</keyword>
<evidence type="ECO:0000259" key="9">
    <source>
        <dbReference type="PROSITE" id="PS50994"/>
    </source>
</evidence>
<protein>
    <submittedName>
        <fullName evidence="10">IS481 family transposase</fullName>
    </submittedName>
</protein>
<sequence>MSSRIHPQARTTPKVRQEIKDSGLSDRQAAKWLKRDDVQDRSHRAHTLHTTLSTAQEAIVLALRQSLYLPLDDLLFITRQYINPEVSRSGIARLLKREGMSRLEDVIPTAEGETIAPKKTFKDYEPGFIHIDIKYLPQMPDETSRRYLFVAIDRATRWVFMHIYGDMTEKSSVDFLRRLKQASPIRISKILTDNGSQFTDRFTTKDKKPSGKHAFDEACAAIAAEHRLAPPRHPQTNGMVERFNGRINELLQQTRFDSKADLETTLLNYLKLYNHHIPQRALDAKTPVLALKEWQKKRPELFIKRVYDQTGLDSPGH</sequence>
<keyword evidence="7" id="KW-0233">DNA recombination</keyword>